<dbReference type="OrthoDB" id="9780088at2"/>
<dbReference type="InterPro" id="IPR045225">
    <property type="entry name" value="Uracil/uridine/allantoin_perm"/>
</dbReference>
<comment type="subcellular location">
    <subcellularLocation>
        <location evidence="1">Membrane</location>
        <topology evidence="1">Multi-pass membrane protein</topology>
    </subcellularLocation>
</comment>
<feature type="transmembrane region" description="Helical" evidence="6">
    <location>
        <begin position="354"/>
        <end position="371"/>
    </location>
</feature>
<evidence type="ECO:0000256" key="4">
    <source>
        <dbReference type="ARBA" id="ARBA00022989"/>
    </source>
</evidence>
<dbReference type="EMBL" id="UPPP01000072">
    <property type="protein sequence ID" value="VBB07276.1"/>
    <property type="molecule type" value="Genomic_DNA"/>
</dbReference>
<feature type="transmembrane region" description="Helical" evidence="6">
    <location>
        <begin position="191"/>
        <end position="209"/>
    </location>
</feature>
<feature type="transmembrane region" description="Helical" evidence="6">
    <location>
        <begin position="425"/>
        <end position="445"/>
    </location>
</feature>
<dbReference type="InterPro" id="IPR012681">
    <property type="entry name" value="NCS1"/>
</dbReference>
<dbReference type="NCBIfam" id="TIGR00800">
    <property type="entry name" value="ncs1"/>
    <property type="match status" value="1"/>
</dbReference>
<feature type="transmembrane region" description="Helical" evidence="6">
    <location>
        <begin position="39"/>
        <end position="61"/>
    </location>
</feature>
<proteinExistence type="inferred from homology"/>
<feature type="transmembrane region" description="Helical" evidence="6">
    <location>
        <begin position="123"/>
        <end position="148"/>
    </location>
</feature>
<dbReference type="GO" id="GO:0015205">
    <property type="term" value="F:nucleobase transmembrane transporter activity"/>
    <property type="evidence" value="ECO:0007669"/>
    <property type="project" value="TreeGrafter"/>
</dbReference>
<dbReference type="AlphaFoldDB" id="A0A498R3M6"/>
<dbReference type="GO" id="GO:0005886">
    <property type="term" value="C:plasma membrane"/>
    <property type="evidence" value="ECO:0007669"/>
    <property type="project" value="TreeGrafter"/>
</dbReference>
<dbReference type="Pfam" id="PF02133">
    <property type="entry name" value="Transp_cyt_pur"/>
    <property type="match status" value="1"/>
</dbReference>
<dbReference type="CDD" id="cd11485">
    <property type="entry name" value="SLC-NCS1sbd_YbbW-like"/>
    <property type="match status" value="1"/>
</dbReference>
<feature type="transmembrane region" description="Helical" evidence="6">
    <location>
        <begin position="229"/>
        <end position="252"/>
    </location>
</feature>
<evidence type="ECO:0000256" key="2">
    <source>
        <dbReference type="ARBA" id="ARBA00008974"/>
    </source>
</evidence>
<feature type="transmembrane region" description="Helical" evidence="6">
    <location>
        <begin position="383"/>
        <end position="404"/>
    </location>
</feature>
<protein>
    <submittedName>
        <fullName evidence="7">Nucleobase cation symporter-1 ncs1</fullName>
    </submittedName>
</protein>
<feature type="transmembrane region" description="Helical" evidence="6">
    <location>
        <begin position="97"/>
        <end position="116"/>
    </location>
</feature>
<keyword evidence="4 6" id="KW-1133">Transmembrane helix</keyword>
<evidence type="ECO:0000256" key="3">
    <source>
        <dbReference type="ARBA" id="ARBA00022692"/>
    </source>
</evidence>
<keyword evidence="8" id="KW-1185">Reference proteome</keyword>
<gene>
    <name evidence="7" type="ORF">LUCI_2520</name>
</gene>
<comment type="similarity">
    <text evidence="2">Belongs to the purine-cytosine permease (2.A.39) family.</text>
</comment>
<feature type="transmembrane region" description="Helical" evidence="6">
    <location>
        <begin position="273"/>
        <end position="300"/>
    </location>
</feature>
<accession>A0A498R3M6</accession>
<name>A0A498R3M6_9FIRM</name>
<feature type="transmembrane region" description="Helical" evidence="6">
    <location>
        <begin position="312"/>
        <end position="333"/>
    </location>
</feature>
<sequence length="488" mass="53080">MATEKMVELKTDVSHSSLYNPDLAPTSLQERNWGSYNFAALWVSMAHCIPTYMLSSGLIALGMNWKQAIFTITLGNLIVLIPMLLNAHPGTKYGIPFPAFARASFGTLGANIPALLRAGVACGWFGINAFIGGTAVNNFLIALFPAWKNFGGDIIIAGLSLPAMITFIGFLALNILLAYKGMNCIRKFENWAAPLVLVMTFMLLIWIVNEAHGLGPILAEKGKLDTLAKFFPVFVPSLTGMIGFWATLSLNIPDFTRFSKGQKEQMIGQAIGLPPTMTIFSVMGVVISSATVVVFGKAIWDPVDLLLKFSNPLVLAFSLFGIIVATLSVNIAANLVSPANDFSNIAPKRISFKTGVLMTGVFAVLMMPWKLLSDPSVYIFNWLNVYSGFLGPIAAIMIADYFVLRKTELNLEDLYKEQGDYTYSRGVNVMAVIALAVGVGIALIGKIVPSLAWLFNYAWFVGFGASFITYIILMKIASAQEDVAVLEE</sequence>
<evidence type="ECO:0000313" key="8">
    <source>
        <dbReference type="Proteomes" id="UP000277811"/>
    </source>
</evidence>
<feature type="transmembrane region" description="Helical" evidence="6">
    <location>
        <begin position="154"/>
        <end position="179"/>
    </location>
</feature>
<organism evidence="7 8">
    <name type="scientific">Lucifera butyrica</name>
    <dbReference type="NCBI Taxonomy" id="1351585"/>
    <lineage>
        <taxon>Bacteria</taxon>
        <taxon>Bacillati</taxon>
        <taxon>Bacillota</taxon>
        <taxon>Negativicutes</taxon>
        <taxon>Veillonellales</taxon>
        <taxon>Veillonellaceae</taxon>
        <taxon>Lucifera</taxon>
    </lineage>
</organism>
<keyword evidence="3 6" id="KW-0812">Transmembrane</keyword>
<reference evidence="7 8" key="1">
    <citation type="submission" date="2018-06" db="EMBL/GenBank/DDBJ databases">
        <authorList>
            <person name="Strepis N."/>
        </authorList>
    </citation>
    <scope>NUCLEOTIDE SEQUENCE [LARGE SCALE GENOMIC DNA]</scope>
    <source>
        <strain evidence="7">LUCI</strain>
    </source>
</reference>
<feature type="transmembrane region" description="Helical" evidence="6">
    <location>
        <begin position="68"/>
        <end position="85"/>
    </location>
</feature>
<evidence type="ECO:0000256" key="5">
    <source>
        <dbReference type="ARBA" id="ARBA00023136"/>
    </source>
</evidence>
<dbReference type="RefSeq" id="WP_122628209.1">
    <property type="nucleotide sequence ID" value="NZ_UPPP01000072.1"/>
</dbReference>
<dbReference type="InterPro" id="IPR001248">
    <property type="entry name" value="Pur-cyt_permease"/>
</dbReference>
<keyword evidence="5 6" id="KW-0472">Membrane</keyword>
<feature type="transmembrane region" description="Helical" evidence="6">
    <location>
        <begin position="451"/>
        <end position="473"/>
    </location>
</feature>
<evidence type="ECO:0000313" key="7">
    <source>
        <dbReference type="EMBL" id="VBB07276.1"/>
    </source>
</evidence>
<dbReference type="PANTHER" id="PTHR30618:SF0">
    <property type="entry name" value="PURINE-URACIL PERMEASE NCS1"/>
    <property type="match status" value="1"/>
</dbReference>
<dbReference type="Proteomes" id="UP000277811">
    <property type="component" value="Unassembled WGS sequence"/>
</dbReference>
<dbReference type="PANTHER" id="PTHR30618">
    <property type="entry name" value="NCS1 FAMILY PURINE/PYRIMIDINE TRANSPORTER"/>
    <property type="match status" value="1"/>
</dbReference>
<evidence type="ECO:0000256" key="1">
    <source>
        <dbReference type="ARBA" id="ARBA00004141"/>
    </source>
</evidence>
<dbReference type="Gene3D" id="1.10.4160.10">
    <property type="entry name" value="Hydantoin permease"/>
    <property type="match status" value="1"/>
</dbReference>
<evidence type="ECO:0000256" key="6">
    <source>
        <dbReference type="SAM" id="Phobius"/>
    </source>
</evidence>